<dbReference type="RefSeq" id="WP_000739388.1">
    <property type="nucleotide sequence ID" value="NZ_AJKQ01000026.1"/>
</dbReference>
<dbReference type="PATRIC" id="fig|1095741.3.peg.1517"/>
<feature type="compositionally biased region" description="Polar residues" evidence="2">
    <location>
        <begin position="636"/>
        <end position="646"/>
    </location>
</feature>
<keyword evidence="3" id="KW-0812">Transmembrane</keyword>
<protein>
    <recommendedName>
        <fullName evidence="7">TrbL/VirB6 plasmid conjugal transfer protein</fullName>
    </recommendedName>
</protein>
<evidence type="ECO:0000313" key="6">
    <source>
        <dbReference type="Proteomes" id="UP000004548"/>
    </source>
</evidence>
<feature type="transmembrane region" description="Helical" evidence="3">
    <location>
        <begin position="332"/>
        <end position="352"/>
    </location>
</feature>
<evidence type="ECO:0000313" key="5">
    <source>
        <dbReference type="EMBL" id="EIC75009.1"/>
    </source>
</evidence>
<keyword evidence="1" id="KW-0175">Coiled coil</keyword>
<gene>
    <name evidence="5" type="ORF">HMPREF1115_0751</name>
</gene>
<dbReference type="AlphaFoldDB" id="I0Q157"/>
<feature type="region of interest" description="Disordered" evidence="2">
    <location>
        <begin position="593"/>
        <end position="685"/>
    </location>
</feature>
<feature type="compositionally biased region" description="Basic residues" evidence="2">
    <location>
        <begin position="669"/>
        <end position="685"/>
    </location>
</feature>
<feature type="transmembrane region" description="Helical" evidence="3">
    <location>
        <begin position="393"/>
        <end position="414"/>
    </location>
</feature>
<keyword evidence="4" id="KW-0732">Signal</keyword>
<keyword evidence="3" id="KW-1133">Transmembrane helix</keyword>
<feature type="transmembrane region" description="Helical" evidence="3">
    <location>
        <begin position="420"/>
        <end position="444"/>
    </location>
</feature>
<name>I0Q157_STROR</name>
<dbReference type="Proteomes" id="UP000004548">
    <property type="component" value="Unassembled WGS sequence"/>
</dbReference>
<feature type="transmembrane region" description="Helical" evidence="3">
    <location>
        <begin position="126"/>
        <end position="145"/>
    </location>
</feature>
<evidence type="ECO:0000256" key="2">
    <source>
        <dbReference type="SAM" id="MobiDB-lite"/>
    </source>
</evidence>
<feature type="compositionally biased region" description="Basic and acidic residues" evidence="2">
    <location>
        <begin position="613"/>
        <end position="634"/>
    </location>
</feature>
<evidence type="ECO:0000256" key="3">
    <source>
        <dbReference type="SAM" id="Phobius"/>
    </source>
</evidence>
<accession>I0Q157</accession>
<reference evidence="5 6" key="1">
    <citation type="submission" date="2012-03" db="EMBL/GenBank/DDBJ databases">
        <authorList>
            <person name="Durkin A.S."/>
            <person name="McCorrison J."/>
            <person name="Torralba M."/>
            <person name="Gillis M."/>
            <person name="Methe B."/>
            <person name="Sutton G."/>
            <person name="Nelson K.E."/>
        </authorList>
    </citation>
    <scope>NUCLEOTIDE SEQUENCE [LARGE SCALE GENOMIC DNA]</scope>
    <source>
        <strain evidence="5 6">SK610</strain>
    </source>
</reference>
<feature type="coiled-coil region" evidence="1">
    <location>
        <begin position="54"/>
        <end position="84"/>
    </location>
</feature>
<comment type="caution">
    <text evidence="5">The sequence shown here is derived from an EMBL/GenBank/DDBJ whole genome shotgun (WGS) entry which is preliminary data.</text>
</comment>
<sequence>MKKNILLVLLLPIFLFPSLVKAVDLDPKIGYPYLPNNNFNIIEFDKSTKKPVIRDSSENAKELLESAKKSLEAKEALKKAEEEKGKLTYKNYKSKMSDLTSKAYFDKKFFGFDSNINYFFNSLVQAVFWVGKLVFYVVAEVYIAVEGMSDVSSLLNEAVKNSSKVFSSLFSQEIIYMVGASMAVYLLYIFATGKGSFLKTLIKMLLIYTCIGVYFVQFPVNGQNKYLLTHVYDAFRTTTITLNGEITKTLTGESKDGVETYFSETLLKGYKYMNSPVNDKGEFVLSEKEFEDLAGYKQGDGDHLVGEKKIKDIAKDKDPENKMLKNEWGLKFMYAFASDVDIIVMGTIYLLLGLSRFFFLIVFILLIVLLPFILLLSLFPKMEHLLIGFNKKAISMLALSSIMLLATTLFAFFYNTLTSFISSAVSGDLLVTVFLKGILLFLMWKYRHSLLSAFSRVTNSPVGKIGREISNSQAVKNLKERIGRTGKLGLKSGKDGLKVGGQFAKGGLKLGKDKLSENLKTLRKESPLVDKVAEKGEAVKNRMDSIREHKNSSVNALKEKGNKALSRLYGVRANAYKEGSVDRNVLEGKQELRDKEAKKYASQKNASRQAVQRLKEERAKKRQKSFEEKQEKSVKQKMQNTKTNSPKALGRRKSVESDSKTDVTGSKQYKSKKEKRLKARRKVDI</sequence>
<evidence type="ECO:0000256" key="1">
    <source>
        <dbReference type="SAM" id="Coils"/>
    </source>
</evidence>
<feature type="signal peptide" evidence="4">
    <location>
        <begin position="1"/>
        <end position="22"/>
    </location>
</feature>
<organism evidence="5 6">
    <name type="scientific">Streptococcus oralis SK610</name>
    <dbReference type="NCBI Taxonomy" id="1095741"/>
    <lineage>
        <taxon>Bacteria</taxon>
        <taxon>Bacillati</taxon>
        <taxon>Bacillota</taxon>
        <taxon>Bacilli</taxon>
        <taxon>Lactobacillales</taxon>
        <taxon>Streptococcaceae</taxon>
        <taxon>Streptococcus</taxon>
    </lineage>
</organism>
<dbReference type="EMBL" id="AJKQ01000026">
    <property type="protein sequence ID" value="EIC75009.1"/>
    <property type="molecule type" value="Genomic_DNA"/>
</dbReference>
<feature type="transmembrane region" description="Helical" evidence="3">
    <location>
        <begin position="358"/>
        <end position="381"/>
    </location>
</feature>
<feature type="transmembrane region" description="Helical" evidence="3">
    <location>
        <begin position="174"/>
        <end position="191"/>
    </location>
</feature>
<feature type="chain" id="PRO_5003632453" description="TrbL/VirB6 plasmid conjugal transfer protein" evidence="4">
    <location>
        <begin position="23"/>
        <end position="685"/>
    </location>
</feature>
<evidence type="ECO:0008006" key="7">
    <source>
        <dbReference type="Google" id="ProtNLM"/>
    </source>
</evidence>
<evidence type="ECO:0000256" key="4">
    <source>
        <dbReference type="SAM" id="SignalP"/>
    </source>
</evidence>
<feature type="transmembrane region" description="Helical" evidence="3">
    <location>
        <begin position="197"/>
        <end position="216"/>
    </location>
</feature>
<proteinExistence type="predicted"/>
<keyword evidence="3" id="KW-0472">Membrane</keyword>